<sequence>MRLLDLVPVGLARQRGARALDGIERLARDDVPCRRGVSRQRAQRLLQANADFDDRRAVSRDGSAPRAPEHCYRSNGCPEQPPTRSMSG</sequence>
<evidence type="ECO:0000313" key="2">
    <source>
        <dbReference type="EMBL" id="USI74664.1"/>
    </source>
</evidence>
<evidence type="ECO:0000313" key="3">
    <source>
        <dbReference type="Proteomes" id="UP001056937"/>
    </source>
</evidence>
<accession>A0ABY4XCG8</accession>
<protein>
    <submittedName>
        <fullName evidence="2">Uncharacterized protein</fullName>
    </submittedName>
</protein>
<reference evidence="2" key="1">
    <citation type="journal article" date="2022" name="Toxins">
        <title>Genomic Analysis of Sphingopyxis sp. USTB-05 for Biodegrading Cyanobacterial Hepatotoxins.</title>
        <authorList>
            <person name="Liu C."/>
            <person name="Xu Q."/>
            <person name="Zhao Z."/>
            <person name="Zhang H."/>
            <person name="Liu X."/>
            <person name="Yin C."/>
            <person name="Liu Y."/>
            <person name="Yan H."/>
        </authorList>
    </citation>
    <scope>NUCLEOTIDE SEQUENCE</scope>
    <source>
        <strain evidence="2">NBD5</strain>
    </source>
</reference>
<dbReference type="EMBL" id="CP084931">
    <property type="protein sequence ID" value="USI74664.1"/>
    <property type="molecule type" value="Genomic_DNA"/>
</dbReference>
<proteinExistence type="predicted"/>
<keyword evidence="3" id="KW-1185">Reference proteome</keyword>
<name>A0ABY4XCG8_9SPHN</name>
<feature type="region of interest" description="Disordered" evidence="1">
    <location>
        <begin position="52"/>
        <end position="88"/>
    </location>
</feature>
<organism evidence="2 3">
    <name type="scientific">Sphingomonas morindae</name>
    <dbReference type="NCBI Taxonomy" id="1541170"/>
    <lineage>
        <taxon>Bacteria</taxon>
        <taxon>Pseudomonadati</taxon>
        <taxon>Pseudomonadota</taxon>
        <taxon>Alphaproteobacteria</taxon>
        <taxon>Sphingomonadales</taxon>
        <taxon>Sphingomonadaceae</taxon>
        <taxon>Sphingomonas</taxon>
    </lineage>
</organism>
<gene>
    <name evidence="2" type="ORF">LHA26_18105</name>
</gene>
<evidence type="ECO:0000256" key="1">
    <source>
        <dbReference type="SAM" id="MobiDB-lite"/>
    </source>
</evidence>
<dbReference type="RefSeq" id="WP_252168476.1">
    <property type="nucleotide sequence ID" value="NZ_CP084931.1"/>
</dbReference>
<dbReference type="Proteomes" id="UP001056937">
    <property type="component" value="Chromosome 2"/>
</dbReference>